<keyword evidence="8" id="KW-1185">Reference proteome</keyword>
<evidence type="ECO:0000259" key="6">
    <source>
        <dbReference type="Pfam" id="PF02826"/>
    </source>
</evidence>
<dbReference type="GO" id="GO:0005829">
    <property type="term" value="C:cytosol"/>
    <property type="evidence" value="ECO:0007669"/>
    <property type="project" value="TreeGrafter"/>
</dbReference>
<evidence type="ECO:0000256" key="1">
    <source>
        <dbReference type="ARBA" id="ARBA00005854"/>
    </source>
</evidence>
<dbReference type="PROSITE" id="PS00671">
    <property type="entry name" value="D_2_HYDROXYACID_DH_3"/>
    <property type="match status" value="1"/>
</dbReference>
<organism evidence="7 8">
    <name type="scientific">Actinomadura physcomitrii</name>
    <dbReference type="NCBI Taxonomy" id="2650748"/>
    <lineage>
        <taxon>Bacteria</taxon>
        <taxon>Bacillati</taxon>
        <taxon>Actinomycetota</taxon>
        <taxon>Actinomycetes</taxon>
        <taxon>Streptosporangiales</taxon>
        <taxon>Thermomonosporaceae</taxon>
        <taxon>Actinomadura</taxon>
    </lineage>
</organism>
<dbReference type="InterPro" id="IPR006139">
    <property type="entry name" value="D-isomer_2_OHA_DH_cat_dom"/>
</dbReference>
<evidence type="ECO:0000256" key="2">
    <source>
        <dbReference type="ARBA" id="ARBA00023002"/>
    </source>
</evidence>
<dbReference type="GO" id="GO:0030267">
    <property type="term" value="F:glyoxylate reductase (NADPH) activity"/>
    <property type="evidence" value="ECO:0007669"/>
    <property type="project" value="TreeGrafter"/>
</dbReference>
<name>A0A6I4M1H2_9ACTN</name>
<dbReference type="FunFam" id="3.40.50.720:FF:000203">
    <property type="entry name" value="D-3-phosphoglycerate dehydrogenase (SerA)"/>
    <property type="match status" value="1"/>
</dbReference>
<evidence type="ECO:0000313" key="7">
    <source>
        <dbReference type="EMBL" id="MVZ99767.1"/>
    </source>
</evidence>
<dbReference type="PANTHER" id="PTHR10996">
    <property type="entry name" value="2-HYDROXYACID DEHYDROGENASE-RELATED"/>
    <property type="match status" value="1"/>
</dbReference>
<comment type="similarity">
    <text evidence="1 4">Belongs to the D-isomer specific 2-hydroxyacid dehydrogenase family.</text>
</comment>
<dbReference type="GO" id="GO:0051287">
    <property type="term" value="F:NAD binding"/>
    <property type="evidence" value="ECO:0007669"/>
    <property type="project" value="InterPro"/>
</dbReference>
<dbReference type="InterPro" id="IPR036291">
    <property type="entry name" value="NAD(P)-bd_dom_sf"/>
</dbReference>
<comment type="caution">
    <text evidence="7">The sequence shown here is derived from an EMBL/GenBank/DDBJ whole genome shotgun (WGS) entry which is preliminary data.</text>
</comment>
<evidence type="ECO:0000256" key="4">
    <source>
        <dbReference type="RuleBase" id="RU003719"/>
    </source>
</evidence>
<dbReference type="SUPFAM" id="SSF52283">
    <property type="entry name" value="Formate/glycerate dehydrogenase catalytic domain-like"/>
    <property type="match status" value="1"/>
</dbReference>
<dbReference type="SUPFAM" id="SSF51735">
    <property type="entry name" value="NAD(P)-binding Rossmann-fold domains"/>
    <property type="match status" value="1"/>
</dbReference>
<sequence>MDPRAVHLLLAVRSERWSMGAHIVLTQPIHADQLERLRAGGHRVTALESPRGLSAAELADACRTADVLICQLTDQVERRVFETTSLSHVATVSAGHEHVDIAAAAEHGVLVTHTPGVLTDATADLALALILAVTRHLLWGDRAVRRQSGGPWRLLHEPMGLDLSGATLGIVGMGRIGHATALRAHRGFGMKIVYTARRPHAAAEADLGAVRLEPERLLAAADVVSLHAPATAETRHFLNTATLALMKPSAVVINTARGSLIDEPALGRALQRGVIAGAGLDVLENEPAAHPELLAAGDRVVLTPHVGSATARTRRAMAAMAVDDVLAFLAQEAPAHPVPGTGRKPPR</sequence>
<dbReference type="EMBL" id="WBMS02000003">
    <property type="protein sequence ID" value="MVZ99767.1"/>
    <property type="molecule type" value="Genomic_DNA"/>
</dbReference>
<protein>
    <submittedName>
        <fullName evidence="7">D-glycerate dehydrogenase</fullName>
    </submittedName>
</protein>
<dbReference type="Pfam" id="PF00389">
    <property type="entry name" value="2-Hacid_dh"/>
    <property type="match status" value="1"/>
</dbReference>
<dbReference type="PROSITE" id="PS00670">
    <property type="entry name" value="D_2_HYDROXYACID_DH_2"/>
    <property type="match status" value="1"/>
</dbReference>
<feature type="domain" description="D-isomer specific 2-hydroxyacid dehydrogenase catalytic" evidence="5">
    <location>
        <begin position="23"/>
        <end position="338"/>
    </location>
</feature>
<gene>
    <name evidence="7" type="ORF">F8568_005125</name>
</gene>
<keyword evidence="2 4" id="KW-0560">Oxidoreductase</keyword>
<dbReference type="Gene3D" id="3.40.50.720">
    <property type="entry name" value="NAD(P)-binding Rossmann-like Domain"/>
    <property type="match status" value="2"/>
</dbReference>
<keyword evidence="3" id="KW-0520">NAD</keyword>
<reference evidence="7" key="1">
    <citation type="submission" date="2019-12" db="EMBL/GenBank/DDBJ databases">
        <title>Actinomadura physcomitrii sp. nov., a novel actinomycete isolated from moss [Physcomitrium sphaericum (Ludw) Fuernr].</title>
        <authorList>
            <person name="Zhuang X."/>
        </authorList>
    </citation>
    <scope>NUCLEOTIDE SEQUENCE [LARGE SCALE GENOMIC DNA]</scope>
    <source>
        <strain evidence="7">LD22</strain>
    </source>
</reference>
<dbReference type="PANTHER" id="PTHR10996:SF283">
    <property type="entry name" value="GLYOXYLATE_HYDROXYPYRUVATE REDUCTASE B"/>
    <property type="match status" value="1"/>
</dbReference>
<accession>A0A6I4M1H2</accession>
<proteinExistence type="inferred from homology"/>
<evidence type="ECO:0000313" key="8">
    <source>
        <dbReference type="Proteomes" id="UP000462055"/>
    </source>
</evidence>
<dbReference type="InterPro" id="IPR029753">
    <property type="entry name" value="D-isomer_DH_CS"/>
</dbReference>
<dbReference type="AlphaFoldDB" id="A0A6I4M1H2"/>
<evidence type="ECO:0000256" key="3">
    <source>
        <dbReference type="ARBA" id="ARBA00023027"/>
    </source>
</evidence>
<dbReference type="GO" id="GO:0016618">
    <property type="term" value="F:hydroxypyruvate reductase [NAD(P)H] activity"/>
    <property type="evidence" value="ECO:0007669"/>
    <property type="project" value="TreeGrafter"/>
</dbReference>
<dbReference type="InterPro" id="IPR050223">
    <property type="entry name" value="D-isomer_2-hydroxyacid_DH"/>
</dbReference>
<evidence type="ECO:0000259" key="5">
    <source>
        <dbReference type="Pfam" id="PF00389"/>
    </source>
</evidence>
<dbReference type="InterPro" id="IPR006140">
    <property type="entry name" value="D-isomer_DH_NAD-bd"/>
</dbReference>
<dbReference type="Proteomes" id="UP000462055">
    <property type="component" value="Unassembled WGS sequence"/>
</dbReference>
<feature type="domain" description="D-isomer specific 2-hydroxyacid dehydrogenase NAD-binding" evidence="6">
    <location>
        <begin position="127"/>
        <end position="307"/>
    </location>
</feature>
<dbReference type="Pfam" id="PF02826">
    <property type="entry name" value="2-Hacid_dh_C"/>
    <property type="match status" value="1"/>
</dbReference>